<dbReference type="InterPro" id="IPR017945">
    <property type="entry name" value="DHBP_synth_RibB-like_a/b_dom"/>
</dbReference>
<keyword evidence="17" id="KW-1185">Reference proteome</keyword>
<dbReference type="NCBIfam" id="NF010626">
    <property type="entry name" value="PRK14019.1"/>
    <property type="match status" value="1"/>
</dbReference>
<dbReference type="InterPro" id="IPR000422">
    <property type="entry name" value="DHBP_synthase_RibB"/>
</dbReference>
<keyword evidence="11 14" id="KW-0460">Magnesium</keyword>
<feature type="binding site" evidence="14">
    <location>
        <position position="143"/>
    </location>
    <ligand>
        <name>Mg(2+)</name>
        <dbReference type="ChEBI" id="CHEBI:18420"/>
        <label>2</label>
    </ligand>
</feature>
<evidence type="ECO:0000256" key="2">
    <source>
        <dbReference type="ARBA" id="ARBA00001936"/>
    </source>
</evidence>
<gene>
    <name evidence="14 16" type="primary">ribB</name>
    <name evidence="16" type="ORF">IFO68_16940</name>
</gene>
<dbReference type="Gene3D" id="3.40.50.10990">
    <property type="entry name" value="GTP cyclohydrolase II"/>
    <property type="match status" value="1"/>
</dbReference>
<keyword evidence="12 14" id="KW-0464">Manganese</keyword>
<dbReference type="HAMAP" id="MF_00180">
    <property type="entry name" value="RibB"/>
    <property type="match status" value="1"/>
</dbReference>
<comment type="pathway">
    <text evidence="4 14">Cofactor biosynthesis; riboflavin biosynthesis; 2-hydroxy-3-oxobutyl phosphate from D-ribulose 5-phosphate: step 1/1.</text>
</comment>
<organism evidence="16 17">
    <name type="scientific">Photobacterium arenosum</name>
    <dbReference type="NCBI Taxonomy" id="2774143"/>
    <lineage>
        <taxon>Bacteria</taxon>
        <taxon>Pseudomonadati</taxon>
        <taxon>Pseudomonadota</taxon>
        <taxon>Gammaproteobacteria</taxon>
        <taxon>Vibrionales</taxon>
        <taxon>Vibrionaceae</taxon>
        <taxon>Photobacterium</taxon>
    </lineage>
</organism>
<reference evidence="16 17" key="1">
    <citation type="submission" date="2020-09" db="EMBL/GenBank/DDBJ databases">
        <title>Photobacterium sp. CAU 1568 isolated from sand of Sido Beach.</title>
        <authorList>
            <person name="Kim W."/>
        </authorList>
    </citation>
    <scope>NUCLEOTIDE SEQUENCE [LARGE SCALE GENOMIC DNA]</scope>
    <source>
        <strain evidence="16 17">CAU 1568</strain>
    </source>
</reference>
<feature type="binding site" evidence="14">
    <location>
        <position position="28"/>
    </location>
    <ligand>
        <name>Mg(2+)</name>
        <dbReference type="ChEBI" id="CHEBI:18420"/>
        <label>1</label>
    </ligand>
</feature>
<comment type="subunit">
    <text evidence="14">Homodimer.</text>
</comment>
<evidence type="ECO:0000256" key="1">
    <source>
        <dbReference type="ARBA" id="ARBA00000141"/>
    </source>
</evidence>
<evidence type="ECO:0000256" key="13">
    <source>
        <dbReference type="ARBA" id="ARBA00023239"/>
    </source>
</evidence>
<protein>
    <recommendedName>
        <fullName evidence="8 14">3,4-dihydroxy-2-butanone 4-phosphate synthase</fullName>
        <shortName evidence="14">DHBP synthase</shortName>
        <ecNumber evidence="7 14">4.1.99.12</ecNumber>
    </recommendedName>
</protein>
<keyword evidence="13 14" id="KW-0456">Lyase</keyword>
<feature type="binding site" evidence="14">
    <location>
        <position position="32"/>
    </location>
    <ligand>
        <name>D-ribulose 5-phosphate</name>
        <dbReference type="ChEBI" id="CHEBI:58121"/>
    </ligand>
</feature>
<dbReference type="InterPro" id="IPR032677">
    <property type="entry name" value="GTP_cyclohydro_II"/>
</dbReference>
<dbReference type="InterPro" id="IPR036144">
    <property type="entry name" value="RibA-like_sf"/>
</dbReference>
<feature type="site" description="Essential for catalytic activity" evidence="14">
    <location>
        <position position="164"/>
    </location>
</feature>
<comment type="similarity">
    <text evidence="5">In the N-terminal section; belongs to the DHBP synthase family.</text>
</comment>
<evidence type="ECO:0000256" key="12">
    <source>
        <dbReference type="ARBA" id="ARBA00023211"/>
    </source>
</evidence>
<comment type="similarity">
    <text evidence="14">Belongs to the DHBP synthase family.</text>
</comment>
<evidence type="ECO:0000256" key="4">
    <source>
        <dbReference type="ARBA" id="ARBA00004904"/>
    </source>
</evidence>
<feature type="binding site" evidence="14">
    <location>
        <begin position="140"/>
        <end position="144"/>
    </location>
    <ligand>
        <name>D-ribulose 5-phosphate</name>
        <dbReference type="ChEBI" id="CHEBI:58121"/>
    </ligand>
</feature>
<dbReference type="RefSeq" id="WP_192017009.1">
    <property type="nucleotide sequence ID" value="NZ_JACYTP010000012.1"/>
</dbReference>
<feature type="site" description="Essential for catalytic activity" evidence="14">
    <location>
        <position position="126"/>
    </location>
</feature>
<comment type="cofactor">
    <cofactor evidence="14">
        <name>Mg(2+)</name>
        <dbReference type="ChEBI" id="CHEBI:18420"/>
    </cofactor>
    <cofactor evidence="14">
        <name>Mn(2+)</name>
        <dbReference type="ChEBI" id="CHEBI:29035"/>
    </cofactor>
    <text evidence="14">Binds 2 divalent metal cations per subunit. Magnesium or manganese.</text>
</comment>
<evidence type="ECO:0000256" key="8">
    <source>
        <dbReference type="ARBA" id="ARBA00018836"/>
    </source>
</evidence>
<feature type="binding site" evidence="14">
    <location>
        <position position="28"/>
    </location>
    <ligand>
        <name>Mg(2+)</name>
        <dbReference type="ChEBI" id="CHEBI:18420"/>
        <label>2</label>
    </ligand>
</feature>
<keyword evidence="9 14" id="KW-0686">Riboflavin biosynthesis</keyword>
<dbReference type="EC" id="4.1.99.12" evidence="7 14"/>
<sequence length="367" mass="39751">MALSSAKDIIEDIRQGKLVILMDDEDRENEGDLIIAAEKITPEAINFMATHGRGLICLTLTQARCQQLKLPLMVQDNAEQFSTNFTVSIEAASGVTTGISAADRARTVQAAVAQNASPADIVMPGHIFPLMAQEGGVLARAGHTEAGCDIARLAGLEPSSVIVEILNPDGTMARRPDLEVFAAEHGLKLGTIADLIEYRNNNETTIERVAECSLPTEFGDFDLITYRDTIDNQIHHALRKGDVNPSNPTLVRVHLQDTFKDILHSGASQWTLPMAMQRIAEEGGVMVILNRHETQEGIITKVKNLAAQADGQPGVKLNPKNPSRQVGVGSQILADLGVGKMRLLSSSNQRYHSLSGFGLEVVEYICD</sequence>
<comment type="similarity">
    <text evidence="6">In the C-terminal section; belongs to the GTP cyclohydrolase II family.</text>
</comment>
<dbReference type="SUPFAM" id="SSF55821">
    <property type="entry name" value="YrdC/RibB"/>
    <property type="match status" value="1"/>
</dbReference>
<comment type="caution">
    <text evidence="16">The sequence shown here is derived from an EMBL/GenBank/DDBJ whole genome shotgun (WGS) entry which is preliminary data.</text>
</comment>
<evidence type="ECO:0000256" key="9">
    <source>
        <dbReference type="ARBA" id="ARBA00022619"/>
    </source>
</evidence>
<dbReference type="PANTHER" id="PTHR21327:SF34">
    <property type="entry name" value="3,4-DIHYDROXY-2-BUTANONE 4-PHOSPHATE SYNTHASE"/>
    <property type="match status" value="1"/>
</dbReference>
<feature type="binding site" evidence="14">
    <location>
        <begin position="27"/>
        <end position="28"/>
    </location>
    <ligand>
        <name>D-ribulose 5-phosphate</name>
        <dbReference type="ChEBI" id="CHEBI:58121"/>
    </ligand>
</feature>
<dbReference type="Pfam" id="PF00925">
    <property type="entry name" value="GTP_cyclohydro2"/>
    <property type="match status" value="1"/>
</dbReference>
<dbReference type="EMBL" id="JACYTP010000012">
    <property type="protein sequence ID" value="MBD8514372.1"/>
    <property type="molecule type" value="Genomic_DNA"/>
</dbReference>
<comment type="cofactor">
    <cofactor evidence="2">
        <name>Mn(2+)</name>
        <dbReference type="ChEBI" id="CHEBI:29035"/>
    </cofactor>
</comment>
<comment type="catalytic activity">
    <reaction evidence="1 14">
        <text>D-ribulose 5-phosphate = (2S)-2-hydroxy-3-oxobutyl phosphate + formate + H(+)</text>
        <dbReference type="Rhea" id="RHEA:18457"/>
        <dbReference type="ChEBI" id="CHEBI:15378"/>
        <dbReference type="ChEBI" id="CHEBI:15740"/>
        <dbReference type="ChEBI" id="CHEBI:58121"/>
        <dbReference type="ChEBI" id="CHEBI:58830"/>
        <dbReference type="EC" id="4.1.99.12"/>
    </reaction>
</comment>
<evidence type="ECO:0000256" key="7">
    <source>
        <dbReference type="ARBA" id="ARBA00012153"/>
    </source>
</evidence>
<dbReference type="Gene3D" id="3.90.870.10">
    <property type="entry name" value="DHBP synthase"/>
    <property type="match status" value="1"/>
</dbReference>
<evidence type="ECO:0000259" key="15">
    <source>
        <dbReference type="Pfam" id="PF00925"/>
    </source>
</evidence>
<dbReference type="GO" id="GO:0008686">
    <property type="term" value="F:3,4-dihydroxy-2-butanone-4-phosphate synthase activity"/>
    <property type="evidence" value="ECO:0007669"/>
    <property type="project" value="UniProtKB-EC"/>
</dbReference>
<evidence type="ECO:0000256" key="11">
    <source>
        <dbReference type="ARBA" id="ARBA00022842"/>
    </source>
</evidence>
<name>A0ABR9BS08_9GAMM</name>
<dbReference type="NCBIfam" id="TIGR00506">
    <property type="entry name" value="ribB"/>
    <property type="match status" value="1"/>
</dbReference>
<dbReference type="Pfam" id="PF00926">
    <property type="entry name" value="DHBP_synthase"/>
    <property type="match status" value="1"/>
</dbReference>
<evidence type="ECO:0000256" key="10">
    <source>
        <dbReference type="ARBA" id="ARBA00022723"/>
    </source>
</evidence>
<evidence type="ECO:0000256" key="5">
    <source>
        <dbReference type="ARBA" id="ARBA00005520"/>
    </source>
</evidence>
<accession>A0ABR9BS08</accession>
<comment type="function">
    <text evidence="3 14">Catalyzes the conversion of D-ribulose 5-phosphate to formate and 3,4-dihydroxy-2-butanone 4-phosphate.</text>
</comment>
<evidence type="ECO:0000256" key="6">
    <source>
        <dbReference type="ARBA" id="ARBA00008976"/>
    </source>
</evidence>
<dbReference type="Proteomes" id="UP000649768">
    <property type="component" value="Unassembled WGS sequence"/>
</dbReference>
<proteinExistence type="inferred from homology"/>
<evidence type="ECO:0000256" key="3">
    <source>
        <dbReference type="ARBA" id="ARBA00002284"/>
    </source>
</evidence>
<evidence type="ECO:0000313" key="17">
    <source>
        <dbReference type="Proteomes" id="UP000649768"/>
    </source>
</evidence>
<dbReference type="SUPFAM" id="SSF142695">
    <property type="entry name" value="RibA-like"/>
    <property type="match status" value="1"/>
</dbReference>
<feature type="domain" description="GTP cyclohydrolase II" evidence="15">
    <location>
        <begin position="207"/>
        <end position="365"/>
    </location>
</feature>
<dbReference type="PIRSF" id="PIRSF001259">
    <property type="entry name" value="RibA"/>
    <property type="match status" value="1"/>
</dbReference>
<evidence type="ECO:0000313" key="16">
    <source>
        <dbReference type="EMBL" id="MBD8514372.1"/>
    </source>
</evidence>
<evidence type="ECO:0000256" key="14">
    <source>
        <dbReference type="HAMAP-Rule" id="MF_00180"/>
    </source>
</evidence>
<dbReference type="PANTHER" id="PTHR21327">
    <property type="entry name" value="GTP CYCLOHYDROLASE II-RELATED"/>
    <property type="match status" value="1"/>
</dbReference>
<keyword evidence="10 14" id="KW-0479">Metal-binding</keyword>